<proteinExistence type="predicted"/>
<evidence type="ECO:0000313" key="2">
    <source>
        <dbReference type="Proteomes" id="UP001152622"/>
    </source>
</evidence>
<dbReference type="OrthoDB" id="4951847at2759"/>
<name>A0A9Q1IQQ2_SYNKA</name>
<dbReference type="AlphaFoldDB" id="A0A9Q1IQQ2"/>
<sequence length="88" mass="10098">MYDSLLEWKESLQEMAISQSADIESAIKRILLDDVFWDRVTSLRILKSIAAAIAQIEYSDTEDDDESDVEEVDIEVDVDEVQEENIDT</sequence>
<keyword evidence="2" id="KW-1185">Reference proteome</keyword>
<protein>
    <submittedName>
        <fullName evidence="1">Uncharacterized protein</fullName>
    </submittedName>
</protein>
<accession>A0A9Q1IQQ2</accession>
<comment type="caution">
    <text evidence="1">The sequence shown here is derived from an EMBL/GenBank/DDBJ whole genome shotgun (WGS) entry which is preliminary data.</text>
</comment>
<dbReference type="EMBL" id="JAINUF010000009">
    <property type="protein sequence ID" value="KAJ8349716.1"/>
    <property type="molecule type" value="Genomic_DNA"/>
</dbReference>
<reference evidence="1" key="1">
    <citation type="journal article" date="2023" name="Science">
        <title>Genome structures resolve the early diversification of teleost fishes.</title>
        <authorList>
            <person name="Parey E."/>
            <person name="Louis A."/>
            <person name="Montfort J."/>
            <person name="Bouchez O."/>
            <person name="Roques C."/>
            <person name="Iampietro C."/>
            <person name="Lluch J."/>
            <person name="Castinel A."/>
            <person name="Donnadieu C."/>
            <person name="Desvignes T."/>
            <person name="Floi Bucao C."/>
            <person name="Jouanno E."/>
            <person name="Wen M."/>
            <person name="Mejri S."/>
            <person name="Dirks R."/>
            <person name="Jansen H."/>
            <person name="Henkel C."/>
            <person name="Chen W.J."/>
            <person name="Zahm M."/>
            <person name="Cabau C."/>
            <person name="Klopp C."/>
            <person name="Thompson A.W."/>
            <person name="Robinson-Rechavi M."/>
            <person name="Braasch I."/>
            <person name="Lecointre G."/>
            <person name="Bobe J."/>
            <person name="Postlethwait J.H."/>
            <person name="Berthelot C."/>
            <person name="Roest Crollius H."/>
            <person name="Guiguen Y."/>
        </authorList>
    </citation>
    <scope>NUCLEOTIDE SEQUENCE</scope>
    <source>
        <strain evidence="1">WJC10195</strain>
    </source>
</reference>
<evidence type="ECO:0000313" key="1">
    <source>
        <dbReference type="EMBL" id="KAJ8349716.1"/>
    </source>
</evidence>
<dbReference type="Proteomes" id="UP001152622">
    <property type="component" value="Chromosome 9"/>
</dbReference>
<gene>
    <name evidence="1" type="ORF">SKAU_G00248460</name>
</gene>
<organism evidence="1 2">
    <name type="scientific">Synaphobranchus kaupii</name>
    <name type="common">Kaup's arrowtooth eel</name>
    <dbReference type="NCBI Taxonomy" id="118154"/>
    <lineage>
        <taxon>Eukaryota</taxon>
        <taxon>Metazoa</taxon>
        <taxon>Chordata</taxon>
        <taxon>Craniata</taxon>
        <taxon>Vertebrata</taxon>
        <taxon>Euteleostomi</taxon>
        <taxon>Actinopterygii</taxon>
        <taxon>Neopterygii</taxon>
        <taxon>Teleostei</taxon>
        <taxon>Anguilliformes</taxon>
        <taxon>Synaphobranchidae</taxon>
        <taxon>Synaphobranchus</taxon>
    </lineage>
</organism>